<organism evidence="4 5">
    <name type="scientific">Hydrocarboniphaga daqingensis</name>
    <dbReference type="NCBI Taxonomy" id="490188"/>
    <lineage>
        <taxon>Bacteria</taxon>
        <taxon>Pseudomonadati</taxon>
        <taxon>Pseudomonadota</taxon>
        <taxon>Gammaproteobacteria</taxon>
        <taxon>Nevskiales</taxon>
        <taxon>Nevskiaceae</taxon>
        <taxon>Hydrocarboniphaga</taxon>
    </lineage>
</organism>
<keyword evidence="2" id="KW-0732">Signal</keyword>
<dbReference type="STRING" id="490188.SAMN04488068_0967"/>
<evidence type="ECO:0000256" key="1">
    <source>
        <dbReference type="SAM" id="MobiDB-lite"/>
    </source>
</evidence>
<proteinExistence type="predicted"/>
<evidence type="ECO:0000313" key="4">
    <source>
        <dbReference type="EMBL" id="SHG65739.1"/>
    </source>
</evidence>
<keyword evidence="5" id="KW-1185">Reference proteome</keyword>
<dbReference type="InterPro" id="IPR025392">
    <property type="entry name" value="DUF4124"/>
</dbReference>
<feature type="region of interest" description="Disordered" evidence="1">
    <location>
        <begin position="54"/>
        <end position="85"/>
    </location>
</feature>
<dbReference type="EMBL" id="FQWZ01000002">
    <property type="protein sequence ID" value="SHG65739.1"/>
    <property type="molecule type" value="Genomic_DNA"/>
</dbReference>
<evidence type="ECO:0000313" key="5">
    <source>
        <dbReference type="Proteomes" id="UP000199758"/>
    </source>
</evidence>
<feature type="domain" description="DUF4124" evidence="3">
    <location>
        <begin position="19"/>
        <end position="70"/>
    </location>
</feature>
<accession>A0A1M5LM65</accession>
<protein>
    <recommendedName>
        <fullName evidence="3">DUF4124 domain-containing protein</fullName>
    </recommendedName>
</protein>
<evidence type="ECO:0000256" key="2">
    <source>
        <dbReference type="SAM" id="SignalP"/>
    </source>
</evidence>
<dbReference type="Pfam" id="PF13511">
    <property type="entry name" value="DUF4124"/>
    <property type="match status" value="1"/>
</dbReference>
<feature type="compositionally biased region" description="Basic and acidic residues" evidence="1">
    <location>
        <begin position="74"/>
        <end position="85"/>
    </location>
</feature>
<gene>
    <name evidence="4" type="ORF">SAMN04488068_0967</name>
</gene>
<sequence>MSLRGVYRVPIALWLGVLASAGASTVHATTVYRWTDDRGRVHYGDARTPGARAVEVKPGSGAAPVPTDPVQTARSEECERRKSQLETYRRATSVVETDALGQRREYDPQQKAKLLEIGAQQVRIACGEGATEGGS</sequence>
<dbReference type="Proteomes" id="UP000199758">
    <property type="component" value="Unassembled WGS sequence"/>
</dbReference>
<feature type="signal peptide" evidence="2">
    <location>
        <begin position="1"/>
        <end position="28"/>
    </location>
</feature>
<dbReference type="AlphaFoldDB" id="A0A1M5LM65"/>
<name>A0A1M5LM65_9GAMM</name>
<feature type="chain" id="PRO_5012883736" description="DUF4124 domain-containing protein" evidence="2">
    <location>
        <begin position="29"/>
        <end position="135"/>
    </location>
</feature>
<reference evidence="4" key="1">
    <citation type="submission" date="2016-11" db="EMBL/GenBank/DDBJ databases">
        <authorList>
            <person name="Jaros S."/>
            <person name="Januszkiewicz K."/>
            <person name="Wedrychowicz H."/>
        </authorList>
    </citation>
    <scope>NUCLEOTIDE SEQUENCE [LARGE SCALE GENOMIC DNA]</scope>
    <source>
        <strain evidence="4">CGMCC 1.7049</strain>
    </source>
</reference>
<evidence type="ECO:0000259" key="3">
    <source>
        <dbReference type="Pfam" id="PF13511"/>
    </source>
</evidence>